<keyword evidence="1" id="KW-0934">Plastid</keyword>
<accession>A0A7D4XN45</accession>
<gene>
    <name evidence="1" type="primary">rpl20</name>
</gene>
<protein>
    <submittedName>
        <fullName evidence="1">Ribosomal protein L20</fullName>
    </submittedName>
</protein>
<sequence length="16" mass="1943">MCTRDSCFLIVKYLHN</sequence>
<name>A0A7D4XN45_9CARY</name>
<dbReference type="EMBL" id="MN548767">
    <property type="protein sequence ID" value="QKX48247.1"/>
    <property type="molecule type" value="Genomic_DNA"/>
</dbReference>
<geneLocation type="chloroplast" evidence="1"/>
<reference evidence="1" key="1">
    <citation type="journal article" date="2019" name="Mitochondrial DNA Part B Resour">
        <title>Complete chloroplast genome sequence of Mirabilis himalaica (Nyctaginaceae).</title>
        <authorList>
            <person name="Wang S."/>
            <person name="Cai C."/>
            <person name="Ma H."/>
            <person name="Li J."/>
        </authorList>
    </citation>
    <scope>NUCLEOTIDE SEQUENCE</scope>
    <source>
        <strain evidence="1">LD06</strain>
        <strain evidence="2">XIA9</strain>
    </source>
</reference>
<keyword evidence="1" id="KW-0689">Ribosomal protein</keyword>
<proteinExistence type="predicted"/>
<organism evidence="1">
    <name type="scientific">Mirabilis himalaica</name>
    <dbReference type="NCBI Taxonomy" id="482968"/>
    <lineage>
        <taxon>Eukaryota</taxon>
        <taxon>Viridiplantae</taxon>
        <taxon>Streptophyta</taxon>
        <taxon>Embryophyta</taxon>
        <taxon>Tracheophyta</taxon>
        <taxon>Spermatophyta</taxon>
        <taxon>Magnoliopsida</taxon>
        <taxon>eudicotyledons</taxon>
        <taxon>Gunneridae</taxon>
        <taxon>Pentapetalae</taxon>
        <taxon>Caryophyllales</taxon>
        <taxon>Nyctaginaceae</taxon>
        <taxon>Mirabilis</taxon>
    </lineage>
</organism>
<dbReference type="EMBL" id="MN548769">
    <property type="protein sequence ID" value="QKX48413.1"/>
    <property type="molecule type" value="Genomic_DNA"/>
</dbReference>
<keyword evidence="1" id="KW-0150">Chloroplast</keyword>
<evidence type="ECO:0000313" key="1">
    <source>
        <dbReference type="EMBL" id="QKX48247.1"/>
    </source>
</evidence>
<evidence type="ECO:0000313" key="2">
    <source>
        <dbReference type="EMBL" id="QKX48413.1"/>
    </source>
</evidence>
<dbReference type="GO" id="GO:0005840">
    <property type="term" value="C:ribosome"/>
    <property type="evidence" value="ECO:0007669"/>
    <property type="project" value="UniProtKB-KW"/>
</dbReference>
<keyword evidence="1" id="KW-0687">Ribonucleoprotein</keyword>
<dbReference type="AlphaFoldDB" id="A0A7D4XN45"/>